<feature type="compositionally biased region" description="Polar residues" evidence="1">
    <location>
        <begin position="128"/>
        <end position="137"/>
    </location>
</feature>
<organism evidence="2 3">
    <name type="scientific">Toxoplasma gondii (strain ATCC 50861 / VEG)</name>
    <dbReference type="NCBI Taxonomy" id="432359"/>
    <lineage>
        <taxon>Eukaryota</taxon>
        <taxon>Sar</taxon>
        <taxon>Alveolata</taxon>
        <taxon>Apicomplexa</taxon>
        <taxon>Conoidasida</taxon>
        <taxon>Coccidia</taxon>
        <taxon>Eucoccidiorida</taxon>
        <taxon>Eimeriorina</taxon>
        <taxon>Sarcocystidae</taxon>
        <taxon>Toxoplasma</taxon>
    </lineage>
</organism>
<keyword evidence="3" id="KW-1185">Reference proteome</keyword>
<evidence type="ECO:0000313" key="2">
    <source>
        <dbReference type="EMBL" id="ESS30821.1"/>
    </source>
</evidence>
<accession>V4ZA32</accession>
<feature type="region of interest" description="Disordered" evidence="1">
    <location>
        <begin position="121"/>
        <end position="185"/>
    </location>
</feature>
<protein>
    <submittedName>
        <fullName evidence="2">Uncharacterized protein</fullName>
    </submittedName>
</protein>
<sequence>MCHSSWRSLENSSFAGTREVQRQCRTTHGISRIQVRASGETNFGTPPRKRVRRCWLRRHPQSPACAETWTEPCTGSRTWLLFRWRWGASLACSGSFGSFELRNSGRRPCFMYRKNRPRMQQRWWHSPGDTQRCSTGQPARKTPLSSLRPALWEPLTPATTSNGRQMQETTKPLSTQRHDPDQTSCDPPSLISFTAYSVSLLISSRVWSVASVGSRTAVCRQDPRNGVTAAARVMP</sequence>
<dbReference type="VEuPathDB" id="ToxoDB:TGVEG_213960"/>
<evidence type="ECO:0000313" key="3">
    <source>
        <dbReference type="Proteomes" id="UP000002226"/>
    </source>
</evidence>
<dbReference type="Proteomes" id="UP000002226">
    <property type="component" value="Unassembled WGS sequence"/>
</dbReference>
<reference evidence="2" key="1">
    <citation type="submission" date="2007-03" db="EMBL/GenBank/DDBJ databases">
        <authorList>
            <person name="Paulsen I."/>
        </authorList>
    </citation>
    <scope>NUCLEOTIDE SEQUENCE</scope>
    <source>
        <strain evidence="2">VEG</strain>
    </source>
</reference>
<name>V4ZA32_TOXGV</name>
<evidence type="ECO:0000256" key="1">
    <source>
        <dbReference type="SAM" id="MobiDB-lite"/>
    </source>
</evidence>
<comment type="caution">
    <text evidence="2">The sequence shown here is derived from an EMBL/GenBank/DDBJ whole genome shotgun (WGS) entry which is preliminary data.</text>
</comment>
<proteinExistence type="predicted"/>
<dbReference type="EMBL" id="AAYL02000230">
    <property type="protein sequence ID" value="ESS30821.1"/>
    <property type="molecule type" value="Genomic_DNA"/>
</dbReference>
<gene>
    <name evidence="2" type="ORF">TGVEG_213960</name>
</gene>
<dbReference type="AlphaFoldDB" id="V4ZA32"/>
<feature type="compositionally biased region" description="Polar residues" evidence="1">
    <location>
        <begin position="157"/>
        <end position="175"/>
    </location>
</feature>